<keyword evidence="3" id="KW-0858">Xylan degradation</keyword>
<dbReference type="EMBL" id="JASNVU010000003">
    <property type="protein sequence ID" value="MDK4334467.1"/>
    <property type="molecule type" value="Genomic_DNA"/>
</dbReference>
<keyword evidence="6" id="KW-0119">Carbohydrate metabolism</keyword>
<keyword evidence="5 10" id="KW-0378">Hydrolase</keyword>
<evidence type="ECO:0000313" key="11">
    <source>
        <dbReference type="Proteomes" id="UP001230317"/>
    </source>
</evidence>
<accession>A0AAP4BY33</accession>
<evidence type="ECO:0000256" key="1">
    <source>
        <dbReference type="ARBA" id="ARBA00004613"/>
    </source>
</evidence>
<name>A0AAP4BY33_9CORY</name>
<dbReference type="InterPro" id="IPR000801">
    <property type="entry name" value="Esterase-like"/>
</dbReference>
<gene>
    <name evidence="10" type="ORF">QPX58_03405</name>
</gene>
<dbReference type="InterPro" id="IPR029058">
    <property type="entry name" value="AB_hydrolase_fold"/>
</dbReference>
<protein>
    <submittedName>
        <fullName evidence="10">Alpha/beta hydrolase-fold protein</fullName>
    </submittedName>
</protein>
<dbReference type="GO" id="GO:0005576">
    <property type="term" value="C:extracellular region"/>
    <property type="evidence" value="ECO:0007669"/>
    <property type="project" value="UniProtKB-SubCell"/>
</dbReference>
<evidence type="ECO:0000256" key="6">
    <source>
        <dbReference type="ARBA" id="ARBA00023277"/>
    </source>
</evidence>
<keyword evidence="7" id="KW-0624">Polysaccharide degradation</keyword>
<reference evidence="10" key="1">
    <citation type="submission" date="2023-05" db="EMBL/GenBank/DDBJ databases">
        <title>Metabolic capabilities are highly conserved among human nasal-associated Corynebacterium species in pangenomic analyses.</title>
        <authorList>
            <person name="Tran T.H."/>
            <person name="Roberts A.Q."/>
            <person name="Escapa I.F."/>
            <person name="Gao W."/>
            <person name="Conlan S."/>
            <person name="Kong H."/>
            <person name="Segre J.A."/>
            <person name="Kelly M.S."/>
            <person name="Lemon K.P."/>
        </authorList>
    </citation>
    <scope>NUCLEOTIDE SEQUENCE</scope>
    <source>
        <strain evidence="10">KPL2618</strain>
    </source>
</reference>
<dbReference type="PANTHER" id="PTHR38050:SF2">
    <property type="entry name" value="FERULOYL ESTERASE C-RELATED"/>
    <property type="match status" value="1"/>
</dbReference>
<dbReference type="SUPFAM" id="SSF53474">
    <property type="entry name" value="alpha/beta-Hydrolases"/>
    <property type="match status" value="1"/>
</dbReference>
<comment type="subcellular location">
    <subcellularLocation>
        <location evidence="1">Secreted</location>
    </subcellularLocation>
</comment>
<feature type="compositionally biased region" description="Polar residues" evidence="8">
    <location>
        <begin position="35"/>
        <end position="53"/>
    </location>
</feature>
<feature type="signal peptide" evidence="9">
    <location>
        <begin position="1"/>
        <end position="26"/>
    </location>
</feature>
<evidence type="ECO:0000256" key="7">
    <source>
        <dbReference type="ARBA" id="ARBA00023326"/>
    </source>
</evidence>
<evidence type="ECO:0000256" key="5">
    <source>
        <dbReference type="ARBA" id="ARBA00022801"/>
    </source>
</evidence>
<feature type="region of interest" description="Disordered" evidence="8">
    <location>
        <begin position="33"/>
        <end position="68"/>
    </location>
</feature>
<evidence type="ECO:0000256" key="9">
    <source>
        <dbReference type="SAM" id="SignalP"/>
    </source>
</evidence>
<evidence type="ECO:0000256" key="3">
    <source>
        <dbReference type="ARBA" id="ARBA00022651"/>
    </source>
</evidence>
<proteinExistence type="predicted"/>
<sequence>MSRKPVRVTLSTAVLCCLAALGVSCANNEEETDSAVPSKSTQSHGSAASQLGIPTSAPISGPKPGSHTTINLPSGRSFILSVPENYTAQKQWPVVLAFHGWGQSAENLRGYSRLDAAQAITVFPTGKKKAWSPAPYAETSGSEDKKFVLDILDSLRATYNVDDSRLYATGMSNGGGFAAYLACQMPGIFHSVATISAAYYEDILKDCAHEPVGRLDMHGTDDPVVGYYGGTRHKTKYFSVESVLEQDRKRNKCSEKVDTNRLVNNALDMHWRGCSAPLEHIRIGGGSHVWPGGLGDKNNEVGKFFATDRVLDFFGIPGRPDGTRET</sequence>
<feature type="chain" id="PRO_5043027849" evidence="9">
    <location>
        <begin position="27"/>
        <end position="326"/>
    </location>
</feature>
<evidence type="ECO:0000256" key="4">
    <source>
        <dbReference type="ARBA" id="ARBA00022729"/>
    </source>
</evidence>
<dbReference type="InterPro" id="IPR043595">
    <property type="entry name" value="FaeB/C/D"/>
</dbReference>
<keyword evidence="4 9" id="KW-0732">Signal</keyword>
<evidence type="ECO:0000256" key="2">
    <source>
        <dbReference type="ARBA" id="ARBA00022525"/>
    </source>
</evidence>
<dbReference type="Proteomes" id="UP001230317">
    <property type="component" value="Unassembled WGS sequence"/>
</dbReference>
<dbReference type="GO" id="GO:0030600">
    <property type="term" value="F:feruloyl esterase activity"/>
    <property type="evidence" value="ECO:0007669"/>
    <property type="project" value="InterPro"/>
</dbReference>
<dbReference type="RefSeq" id="WP_284641752.1">
    <property type="nucleotide sequence ID" value="NZ_JASNVU010000003.1"/>
</dbReference>
<organism evidence="10 11">
    <name type="scientific">Corynebacterium accolens</name>
    <dbReference type="NCBI Taxonomy" id="38284"/>
    <lineage>
        <taxon>Bacteria</taxon>
        <taxon>Bacillati</taxon>
        <taxon>Actinomycetota</taxon>
        <taxon>Actinomycetes</taxon>
        <taxon>Mycobacteriales</taxon>
        <taxon>Corynebacteriaceae</taxon>
        <taxon>Corynebacterium</taxon>
    </lineage>
</organism>
<evidence type="ECO:0000256" key="8">
    <source>
        <dbReference type="SAM" id="MobiDB-lite"/>
    </source>
</evidence>
<dbReference type="GO" id="GO:0045493">
    <property type="term" value="P:xylan catabolic process"/>
    <property type="evidence" value="ECO:0007669"/>
    <property type="project" value="UniProtKB-KW"/>
</dbReference>
<keyword evidence="2" id="KW-0964">Secreted</keyword>
<dbReference type="PROSITE" id="PS51257">
    <property type="entry name" value="PROKAR_LIPOPROTEIN"/>
    <property type="match status" value="1"/>
</dbReference>
<dbReference type="AlphaFoldDB" id="A0AAP4BY33"/>
<dbReference type="Pfam" id="PF00756">
    <property type="entry name" value="Esterase"/>
    <property type="match status" value="1"/>
</dbReference>
<evidence type="ECO:0000313" key="10">
    <source>
        <dbReference type="EMBL" id="MDK4334467.1"/>
    </source>
</evidence>
<dbReference type="PANTHER" id="PTHR38050">
    <property type="match status" value="1"/>
</dbReference>
<comment type="caution">
    <text evidence="10">The sequence shown here is derived from an EMBL/GenBank/DDBJ whole genome shotgun (WGS) entry which is preliminary data.</text>
</comment>
<dbReference type="Gene3D" id="3.40.50.1820">
    <property type="entry name" value="alpha/beta hydrolase"/>
    <property type="match status" value="1"/>
</dbReference>